<dbReference type="GO" id="GO:0051301">
    <property type="term" value="P:cell division"/>
    <property type="evidence" value="ECO:0007669"/>
    <property type="project" value="UniProtKB-KW"/>
</dbReference>
<reference evidence="4 5" key="1">
    <citation type="submission" date="2015-06" db="EMBL/GenBank/DDBJ databases">
        <title>Draft genome sequence of the purine-degrading Clostridium cylindrosporum HC-1 (DSM 605).</title>
        <authorList>
            <person name="Poehlein A."/>
            <person name="Schiel-Bengelsdorf B."/>
            <person name="Bengelsdorf F."/>
            <person name="Daniel R."/>
            <person name="Duerre P."/>
        </authorList>
    </citation>
    <scope>NUCLEOTIDE SEQUENCE [LARGE SCALE GENOMIC DNA]</scope>
    <source>
        <strain evidence="4 5">DSM 605</strain>
    </source>
</reference>
<comment type="subunit">
    <text evidence="3">Component of a cohesin-like complex composed of ScpA, ScpB and the Smc homodimer, in which ScpA and ScpB bind to the head domain of Smc. The presence of the three proteins is required for the association of the complex with DNA.</text>
</comment>
<evidence type="ECO:0000313" key="5">
    <source>
        <dbReference type="Proteomes" id="UP000036756"/>
    </source>
</evidence>
<sequence>MSINIKIDAFEGPLDLLLHLIKKSEVDIYDIPIARITDQYIAYLKEMEELDLDIASEFLVMAATLVEIKSKMLLPKKKKEDDFDEEDPRLELVEKLIEYKKYKEFAGNLKEIEENTLIYFKGPEIIDDIENKDVFFKNITVENLMIAFRKIMDNYENRHRSEKRVYENISSDEFKIEDKMEFIKYTLENNEKVYFDTFFQFAKNKLEIIVIFMAMLELIKLREIRVYQNNNFDNITIERQV</sequence>
<comment type="similarity">
    <text evidence="3">Belongs to the ScpA family.</text>
</comment>
<dbReference type="STRING" id="1121307.CLCY_2c01300"/>
<keyword evidence="1 3" id="KW-0159">Chromosome partition</keyword>
<dbReference type="GO" id="GO:0005737">
    <property type="term" value="C:cytoplasm"/>
    <property type="evidence" value="ECO:0007669"/>
    <property type="project" value="UniProtKB-SubCell"/>
</dbReference>
<dbReference type="PANTHER" id="PTHR33969:SF2">
    <property type="entry name" value="SEGREGATION AND CONDENSATION PROTEIN A"/>
    <property type="match status" value="1"/>
</dbReference>
<dbReference type="HAMAP" id="MF_01805">
    <property type="entry name" value="ScpA"/>
    <property type="match status" value="1"/>
</dbReference>
<evidence type="ECO:0000256" key="3">
    <source>
        <dbReference type="HAMAP-Rule" id="MF_01805"/>
    </source>
</evidence>
<name>A0A0J8D5E5_CLOCY</name>
<dbReference type="OrthoDB" id="9811016at2"/>
<dbReference type="Pfam" id="PF02616">
    <property type="entry name" value="SMC_ScpA"/>
    <property type="match status" value="1"/>
</dbReference>
<comment type="caution">
    <text evidence="4">The sequence shown here is derived from an EMBL/GenBank/DDBJ whole genome shotgun (WGS) entry which is preliminary data.</text>
</comment>
<keyword evidence="3" id="KW-0132">Cell division</keyword>
<accession>A0A0J8D5E5</accession>
<comment type="function">
    <text evidence="3">Participates in chromosomal partition during cell division. May act via the formation of a condensin-like complex containing Smc and ScpB that pull DNA away from mid-cell into both cell halves.</text>
</comment>
<dbReference type="GO" id="GO:0007059">
    <property type="term" value="P:chromosome segregation"/>
    <property type="evidence" value="ECO:0007669"/>
    <property type="project" value="UniProtKB-UniRule"/>
</dbReference>
<evidence type="ECO:0000313" key="4">
    <source>
        <dbReference type="EMBL" id="KMT21370.1"/>
    </source>
</evidence>
<dbReference type="NCBIfam" id="NF000994">
    <property type="entry name" value="PRK00104.1-3"/>
    <property type="match status" value="1"/>
</dbReference>
<keyword evidence="3" id="KW-0131">Cell cycle</keyword>
<dbReference type="PANTHER" id="PTHR33969">
    <property type="entry name" value="SEGREGATION AND CONDENSATION PROTEIN A"/>
    <property type="match status" value="1"/>
</dbReference>
<dbReference type="Gene3D" id="6.10.250.2410">
    <property type="match status" value="1"/>
</dbReference>
<comment type="subcellular location">
    <subcellularLocation>
        <location evidence="3">Cytoplasm</location>
    </subcellularLocation>
    <text evidence="3">Associated with two foci at the outer edges of the nucleoid region in young cells, and at four foci within both cell halves in older cells.</text>
</comment>
<dbReference type="InterPro" id="IPR003768">
    <property type="entry name" value="ScpA"/>
</dbReference>
<dbReference type="EMBL" id="LFVU01000027">
    <property type="protein sequence ID" value="KMT21370.1"/>
    <property type="molecule type" value="Genomic_DNA"/>
</dbReference>
<dbReference type="GO" id="GO:0006260">
    <property type="term" value="P:DNA replication"/>
    <property type="evidence" value="ECO:0007669"/>
    <property type="project" value="UniProtKB-UniRule"/>
</dbReference>
<keyword evidence="5" id="KW-1185">Reference proteome</keyword>
<dbReference type="Proteomes" id="UP000036756">
    <property type="component" value="Unassembled WGS sequence"/>
</dbReference>
<dbReference type="PATRIC" id="fig|1121307.3.peg.987"/>
<dbReference type="RefSeq" id="WP_048570812.1">
    <property type="nucleotide sequence ID" value="NZ_LFVU01000027.1"/>
</dbReference>
<evidence type="ECO:0000256" key="2">
    <source>
        <dbReference type="ARBA" id="ARBA00044777"/>
    </source>
</evidence>
<gene>
    <name evidence="3 4" type="primary">scpA</name>
    <name evidence="4" type="ORF">CLCY_2c01300</name>
</gene>
<evidence type="ECO:0000256" key="1">
    <source>
        <dbReference type="ARBA" id="ARBA00022829"/>
    </source>
</evidence>
<dbReference type="AlphaFoldDB" id="A0A0J8D5E5"/>
<proteinExistence type="inferred from homology"/>
<keyword evidence="3" id="KW-0963">Cytoplasm</keyword>
<protein>
    <recommendedName>
        <fullName evidence="2 3">Segregation and condensation protein A</fullName>
    </recommendedName>
</protein>
<organism evidence="4 5">
    <name type="scientific">Clostridium cylindrosporum DSM 605</name>
    <dbReference type="NCBI Taxonomy" id="1121307"/>
    <lineage>
        <taxon>Bacteria</taxon>
        <taxon>Bacillati</taxon>
        <taxon>Bacillota</taxon>
        <taxon>Clostridia</taxon>
        <taxon>Eubacteriales</taxon>
        <taxon>Clostridiaceae</taxon>
        <taxon>Clostridium</taxon>
    </lineage>
</organism>